<dbReference type="RefSeq" id="WP_199495018.1">
    <property type="nucleotide sequence ID" value="NZ_JAEMOP010000009.1"/>
</dbReference>
<dbReference type="InterPro" id="IPR011335">
    <property type="entry name" value="Restrct_endonuc-II-like"/>
</dbReference>
<dbReference type="InterPro" id="IPR007569">
    <property type="entry name" value="DUF559"/>
</dbReference>
<accession>A0A8I1GDS1</accession>
<dbReference type="Proteomes" id="UP000621390">
    <property type="component" value="Unassembled WGS sequence"/>
</dbReference>
<gene>
    <name evidence="2" type="ORF">JHC10_12545</name>
    <name evidence="3" type="ORF">JHC11_13125</name>
</gene>
<dbReference type="Pfam" id="PF04480">
    <property type="entry name" value="DUF559"/>
    <property type="match status" value="1"/>
</dbReference>
<sequence>MKFKSMDDVKRIKGMSPYVRKQLESQFNSVEVEPQPVKHNKATINPVENFCLFPEYEQDPEPGRIVLRALIRKYGHWLHGGDIASELMILPRRFRMDAAHLAARICIEIDGYKNHSTKTAIKRDHIKTEYLATHGWLTLRIGKSRTKHQLNEFLESLDKAIEHRQLGRAKVAYVPTRKASTVSFYTKLVNWNHNR</sequence>
<dbReference type="EMBL" id="JAEMOS010000045">
    <property type="protein sequence ID" value="MBJ7267764.1"/>
    <property type="molecule type" value="Genomic_DNA"/>
</dbReference>
<evidence type="ECO:0000313" key="4">
    <source>
        <dbReference type="Proteomes" id="UP000621390"/>
    </source>
</evidence>
<dbReference type="EMBL" id="JAEMOP010000009">
    <property type="protein sequence ID" value="MBJ7316932.1"/>
    <property type="molecule type" value="Genomic_DNA"/>
</dbReference>
<comment type="caution">
    <text evidence="3">The sequence shown here is derived from an EMBL/GenBank/DDBJ whole genome shotgun (WGS) entry which is preliminary data.</text>
</comment>
<organism evidence="3 4">
    <name type="scientific">Idiomarina abyssalis</name>
    <dbReference type="NCBI Taxonomy" id="86102"/>
    <lineage>
        <taxon>Bacteria</taxon>
        <taxon>Pseudomonadati</taxon>
        <taxon>Pseudomonadota</taxon>
        <taxon>Gammaproteobacteria</taxon>
        <taxon>Alteromonadales</taxon>
        <taxon>Idiomarinaceae</taxon>
        <taxon>Idiomarina</taxon>
    </lineage>
</organism>
<protein>
    <submittedName>
        <fullName evidence="3">DUF559 domain-containing protein</fullName>
    </submittedName>
</protein>
<evidence type="ECO:0000313" key="3">
    <source>
        <dbReference type="EMBL" id="MBJ7316932.1"/>
    </source>
</evidence>
<name>A0A8I1GDS1_9GAMM</name>
<evidence type="ECO:0000259" key="1">
    <source>
        <dbReference type="Pfam" id="PF04480"/>
    </source>
</evidence>
<feature type="domain" description="DUF559" evidence="1">
    <location>
        <begin position="96"/>
        <end position="161"/>
    </location>
</feature>
<dbReference type="AlphaFoldDB" id="A0A8I1GDS1"/>
<keyword evidence="5" id="KW-1185">Reference proteome</keyword>
<evidence type="ECO:0000313" key="5">
    <source>
        <dbReference type="Proteomes" id="UP000655994"/>
    </source>
</evidence>
<evidence type="ECO:0000313" key="2">
    <source>
        <dbReference type="EMBL" id="MBJ7267764.1"/>
    </source>
</evidence>
<dbReference type="Proteomes" id="UP000655994">
    <property type="component" value="Unassembled WGS sequence"/>
</dbReference>
<dbReference type="SUPFAM" id="SSF52980">
    <property type="entry name" value="Restriction endonuclease-like"/>
    <property type="match status" value="1"/>
</dbReference>
<dbReference type="Gene3D" id="3.40.960.10">
    <property type="entry name" value="VSR Endonuclease"/>
    <property type="match status" value="1"/>
</dbReference>
<proteinExistence type="predicted"/>
<reference evidence="3 5" key="1">
    <citation type="submission" date="2020-09" db="EMBL/GenBank/DDBJ databases">
        <title>Draft Genomes of Bacterial Isolates from North Pond Shallow Sediments.</title>
        <authorList>
            <person name="Kiel Reese B."/>
            <person name="Mullis M."/>
            <person name="Weisend R.E."/>
        </authorList>
    </citation>
    <scope>NUCLEOTIDE SEQUENCE</scope>
    <source>
        <strain evidence="3">KJE-2</strain>
        <strain evidence="2 5">KJE-3</strain>
    </source>
</reference>